<feature type="transmembrane region" description="Helical" evidence="11">
    <location>
        <begin position="12"/>
        <end position="30"/>
    </location>
</feature>
<evidence type="ECO:0000313" key="13">
    <source>
        <dbReference type="Proteomes" id="UP000275267"/>
    </source>
</evidence>
<feature type="binding site" description="axial binding residue" evidence="9">
    <location>
        <position position="450"/>
    </location>
    <ligand>
        <name>heme</name>
        <dbReference type="ChEBI" id="CHEBI:30413"/>
    </ligand>
    <ligandPart>
        <name>Fe</name>
        <dbReference type="ChEBI" id="CHEBI:18248"/>
    </ligandPart>
</feature>
<keyword evidence="11" id="KW-0812">Transmembrane</keyword>
<dbReference type="GO" id="GO:0000249">
    <property type="term" value="F:C-22 sterol desaturase (NADPH) activity"/>
    <property type="evidence" value="ECO:0007669"/>
    <property type="project" value="UniProtKB-EC"/>
</dbReference>
<dbReference type="Gene3D" id="1.10.630.10">
    <property type="entry name" value="Cytochrome P450"/>
    <property type="match status" value="1"/>
</dbReference>
<keyword evidence="5 9" id="KW-0408">Iron</keyword>
<accession>A0A3L6SDI1</accession>
<evidence type="ECO:0000256" key="10">
    <source>
        <dbReference type="RuleBase" id="RU000461"/>
    </source>
</evidence>
<evidence type="ECO:0000256" key="2">
    <source>
        <dbReference type="ARBA" id="ARBA00010617"/>
    </source>
</evidence>
<evidence type="ECO:0000256" key="6">
    <source>
        <dbReference type="ARBA" id="ARBA00039038"/>
    </source>
</evidence>
<proteinExistence type="inferred from homology"/>
<evidence type="ECO:0000256" key="1">
    <source>
        <dbReference type="ARBA" id="ARBA00001971"/>
    </source>
</evidence>
<dbReference type="Pfam" id="PF00067">
    <property type="entry name" value="p450"/>
    <property type="match status" value="1"/>
</dbReference>
<protein>
    <recommendedName>
        <fullName evidence="6">sterol 22-desaturase</fullName>
        <ecNumber evidence="6">1.14.19.41</ecNumber>
    </recommendedName>
    <alternativeName>
        <fullName evidence="7">C-22 sterol desaturase</fullName>
    </alternativeName>
</protein>
<comment type="similarity">
    <text evidence="2 10">Belongs to the cytochrome P450 family.</text>
</comment>
<dbReference type="PRINTS" id="PR00465">
    <property type="entry name" value="EP450IV"/>
</dbReference>
<evidence type="ECO:0000256" key="3">
    <source>
        <dbReference type="ARBA" id="ARBA00022723"/>
    </source>
</evidence>
<evidence type="ECO:0000256" key="7">
    <source>
        <dbReference type="ARBA" id="ARBA00041546"/>
    </source>
</evidence>
<dbReference type="OrthoDB" id="1372046at2759"/>
<dbReference type="InterPro" id="IPR001128">
    <property type="entry name" value="Cyt_P450"/>
</dbReference>
<keyword evidence="10" id="KW-0503">Monooxygenase</keyword>
<dbReference type="Proteomes" id="UP000275267">
    <property type="component" value="Unassembled WGS sequence"/>
</dbReference>
<dbReference type="PANTHER" id="PTHR24286:SF228">
    <property type="entry name" value="C-22 STEROL DESATURASE ERG5"/>
    <property type="match status" value="1"/>
</dbReference>
<sequence length="510" mass="56348">MAASSLCGFLDIRAAAPLLLLAAVAFYVLMEQLSYRRKKGPLPGPPLVVPFFGSIAQLIRDPPADWDGLAARAKASELGLLADYLLGTFVVFIRDTELSHRVLANVRPDASHFIGHPCGKELFGEHSLIYMSGEGHRELRRRIAPNFTPRALSTYAAIQQRVILAHLRRWLDRSAAEGGAKPVALRVPCRDMNLETSQTVFVGPYLSAEAREQSARDYNLFNVGLMAVPVDLPGFAFRRSKRGVARLLRTLAECAGQSKARMRAGGEPACLMDYWMQDTLREMDEAAGCPPPAHTGDEEIGGHVFDFLFAAQDASTSSLCWVVSALDAHPDVLARVRAEVAALWSPDSGEPITAAQMAEMRYTQAVAREVIRHRPPATTVPHIARGAFRLTGRYTVPRGATVFPSLYEPSFQGFRDPAAFDPDRFFSEERREDVAFRRNFLAFGPGAHQCVGQRYALNHLVLFVALLASLVEFRRDSTEGCDDLAYIPTIAPRDDCAVYLRQRCAELPSF</sequence>
<evidence type="ECO:0000256" key="11">
    <source>
        <dbReference type="SAM" id="Phobius"/>
    </source>
</evidence>
<evidence type="ECO:0000256" key="9">
    <source>
        <dbReference type="PIRSR" id="PIRSR602403-1"/>
    </source>
</evidence>
<dbReference type="GO" id="GO:0020037">
    <property type="term" value="F:heme binding"/>
    <property type="evidence" value="ECO:0007669"/>
    <property type="project" value="InterPro"/>
</dbReference>
<dbReference type="PROSITE" id="PS00086">
    <property type="entry name" value="CYTOCHROME_P450"/>
    <property type="match status" value="1"/>
</dbReference>
<evidence type="ECO:0000256" key="4">
    <source>
        <dbReference type="ARBA" id="ARBA00023002"/>
    </source>
</evidence>
<gene>
    <name evidence="12" type="ORF">C2845_PM02G23400</name>
</gene>
<dbReference type="GO" id="GO:0004497">
    <property type="term" value="F:monooxygenase activity"/>
    <property type="evidence" value="ECO:0007669"/>
    <property type="project" value="UniProtKB-KW"/>
</dbReference>
<dbReference type="InterPro" id="IPR036396">
    <property type="entry name" value="Cyt_P450_sf"/>
</dbReference>
<keyword evidence="9 10" id="KW-0349">Heme</keyword>
<dbReference type="SUPFAM" id="SSF48264">
    <property type="entry name" value="Cytochrome P450"/>
    <property type="match status" value="1"/>
</dbReference>
<keyword evidence="4 10" id="KW-0560">Oxidoreductase</keyword>
<dbReference type="PANTHER" id="PTHR24286">
    <property type="entry name" value="CYTOCHROME P450 26"/>
    <property type="match status" value="1"/>
</dbReference>
<dbReference type="InterPro" id="IPR002403">
    <property type="entry name" value="Cyt_P450_E_grp-IV"/>
</dbReference>
<comment type="caution">
    <text evidence="12">The sequence shown here is derived from an EMBL/GenBank/DDBJ whole genome shotgun (WGS) entry which is preliminary data.</text>
</comment>
<dbReference type="EC" id="1.14.19.41" evidence="6"/>
<dbReference type="STRING" id="4540.A0A3L6SDI1"/>
<evidence type="ECO:0000313" key="12">
    <source>
        <dbReference type="EMBL" id="RLN18202.1"/>
    </source>
</evidence>
<name>A0A3L6SDI1_PANMI</name>
<comment type="catalytic activity">
    <reaction evidence="8">
        <text>5-dehydroepisterol + NADPH + O2 + H(+) = ergosta-5,7,22,24(28)-tetraen-3beta-ol + NADP(+) + 2 H2O</text>
        <dbReference type="Rhea" id="RHEA:33467"/>
        <dbReference type="ChEBI" id="CHEBI:15377"/>
        <dbReference type="ChEBI" id="CHEBI:15378"/>
        <dbReference type="ChEBI" id="CHEBI:15379"/>
        <dbReference type="ChEBI" id="CHEBI:18249"/>
        <dbReference type="ChEBI" id="CHEBI:52972"/>
        <dbReference type="ChEBI" id="CHEBI:57783"/>
        <dbReference type="ChEBI" id="CHEBI:58349"/>
        <dbReference type="EC" id="1.14.19.41"/>
    </reaction>
</comment>
<keyword evidence="3 9" id="KW-0479">Metal-binding</keyword>
<dbReference type="InterPro" id="IPR017972">
    <property type="entry name" value="Cyt_P450_CS"/>
</dbReference>
<evidence type="ECO:0000256" key="5">
    <source>
        <dbReference type="ARBA" id="ARBA00023004"/>
    </source>
</evidence>
<dbReference type="FunFam" id="1.10.630.10:FF:000021">
    <property type="entry name" value="Cytochrome P450 61"/>
    <property type="match status" value="1"/>
</dbReference>
<dbReference type="EMBL" id="PQIB02000005">
    <property type="protein sequence ID" value="RLN18202.1"/>
    <property type="molecule type" value="Genomic_DNA"/>
</dbReference>
<keyword evidence="13" id="KW-1185">Reference proteome</keyword>
<dbReference type="AlphaFoldDB" id="A0A3L6SDI1"/>
<dbReference type="GO" id="GO:0005506">
    <property type="term" value="F:iron ion binding"/>
    <property type="evidence" value="ECO:0007669"/>
    <property type="project" value="InterPro"/>
</dbReference>
<organism evidence="12 13">
    <name type="scientific">Panicum miliaceum</name>
    <name type="common">Proso millet</name>
    <name type="synonym">Broomcorn millet</name>
    <dbReference type="NCBI Taxonomy" id="4540"/>
    <lineage>
        <taxon>Eukaryota</taxon>
        <taxon>Viridiplantae</taxon>
        <taxon>Streptophyta</taxon>
        <taxon>Embryophyta</taxon>
        <taxon>Tracheophyta</taxon>
        <taxon>Spermatophyta</taxon>
        <taxon>Magnoliopsida</taxon>
        <taxon>Liliopsida</taxon>
        <taxon>Poales</taxon>
        <taxon>Poaceae</taxon>
        <taxon>PACMAD clade</taxon>
        <taxon>Panicoideae</taxon>
        <taxon>Panicodae</taxon>
        <taxon>Paniceae</taxon>
        <taxon>Panicinae</taxon>
        <taxon>Panicum</taxon>
        <taxon>Panicum sect. Panicum</taxon>
    </lineage>
</organism>
<keyword evidence="11" id="KW-1133">Transmembrane helix</keyword>
<comment type="cofactor">
    <cofactor evidence="1 9">
        <name>heme</name>
        <dbReference type="ChEBI" id="CHEBI:30413"/>
    </cofactor>
</comment>
<evidence type="ECO:0000256" key="8">
    <source>
        <dbReference type="ARBA" id="ARBA00047463"/>
    </source>
</evidence>
<reference evidence="13" key="1">
    <citation type="journal article" date="2019" name="Nat. Commun.">
        <title>The genome of broomcorn millet.</title>
        <authorList>
            <person name="Zou C."/>
            <person name="Miki D."/>
            <person name="Li D."/>
            <person name="Tang Q."/>
            <person name="Xiao L."/>
            <person name="Rajput S."/>
            <person name="Deng P."/>
            <person name="Jia W."/>
            <person name="Huang R."/>
            <person name="Zhang M."/>
            <person name="Sun Y."/>
            <person name="Hu J."/>
            <person name="Fu X."/>
            <person name="Schnable P.S."/>
            <person name="Li F."/>
            <person name="Zhang H."/>
            <person name="Feng B."/>
            <person name="Zhu X."/>
            <person name="Liu R."/>
            <person name="Schnable J.C."/>
            <person name="Zhu J.-K."/>
            <person name="Zhang H."/>
        </authorList>
    </citation>
    <scope>NUCLEOTIDE SEQUENCE [LARGE SCALE GENOMIC DNA]</scope>
</reference>
<dbReference type="CDD" id="cd11082">
    <property type="entry name" value="CYP61_CYP710"/>
    <property type="match status" value="1"/>
</dbReference>
<keyword evidence="11" id="KW-0472">Membrane</keyword>
<dbReference type="GO" id="GO:0016125">
    <property type="term" value="P:sterol metabolic process"/>
    <property type="evidence" value="ECO:0007669"/>
    <property type="project" value="TreeGrafter"/>
</dbReference>